<dbReference type="InterPro" id="IPR006933">
    <property type="entry name" value="HAP1_N"/>
</dbReference>
<dbReference type="PANTHER" id="PTHR15751">
    <property type="entry name" value="TRAFFICKING KINESIN-BINDING PROTEIN"/>
    <property type="match status" value="1"/>
</dbReference>
<reference evidence="7" key="2">
    <citation type="journal article" date="2021" name="World Allergy Organ. J.">
        <title>Chromosome-level assembly of Dermatophagoides farinae genome and transcriptome reveals two novel allergens Der f 37 and Der f 39.</title>
        <authorList>
            <person name="Chen J."/>
            <person name="Cai Z."/>
            <person name="Fan D."/>
            <person name="Hu J."/>
            <person name="Hou Y."/>
            <person name="He Y."/>
            <person name="Zhang Z."/>
            <person name="Zhao Z."/>
            <person name="Gao P."/>
            <person name="Hu W."/>
            <person name="Sun J."/>
            <person name="Li J."/>
            <person name="Ji K."/>
        </authorList>
    </citation>
    <scope>NUCLEOTIDE SEQUENCE</scope>
    <source>
        <strain evidence="7">JKM2019</strain>
    </source>
</reference>
<dbReference type="GO" id="GO:0031410">
    <property type="term" value="C:cytoplasmic vesicle"/>
    <property type="evidence" value="ECO:0007669"/>
    <property type="project" value="TreeGrafter"/>
</dbReference>
<feature type="compositionally biased region" description="Low complexity" evidence="5">
    <location>
        <begin position="620"/>
        <end position="640"/>
    </location>
</feature>
<comment type="caution">
    <text evidence="7">The sequence shown here is derived from an EMBL/GenBank/DDBJ whole genome shotgun (WGS) entry which is preliminary data.</text>
</comment>
<proteinExistence type="predicted"/>
<feature type="region of interest" description="Disordered" evidence="5">
    <location>
        <begin position="342"/>
        <end position="366"/>
    </location>
</feature>
<reference evidence="7" key="1">
    <citation type="submission" date="2020-06" db="EMBL/GenBank/DDBJ databases">
        <authorList>
            <person name="Ji K."/>
            <person name="Li J."/>
        </authorList>
    </citation>
    <scope>NUCLEOTIDE SEQUENCE</scope>
    <source>
        <strain evidence="7">JKM2019</strain>
        <tissue evidence="7">Whole body</tissue>
    </source>
</reference>
<organism evidence="7">
    <name type="scientific">Dermatophagoides farinae</name>
    <name type="common">American house dust mite</name>
    <dbReference type="NCBI Taxonomy" id="6954"/>
    <lineage>
        <taxon>Eukaryota</taxon>
        <taxon>Metazoa</taxon>
        <taxon>Ecdysozoa</taxon>
        <taxon>Arthropoda</taxon>
        <taxon>Chelicerata</taxon>
        <taxon>Arachnida</taxon>
        <taxon>Acari</taxon>
        <taxon>Acariformes</taxon>
        <taxon>Sarcoptiformes</taxon>
        <taxon>Astigmata</taxon>
        <taxon>Psoroptidia</taxon>
        <taxon>Analgoidea</taxon>
        <taxon>Pyroglyphidae</taxon>
        <taxon>Dermatophagoidinae</taxon>
        <taxon>Dermatophagoides</taxon>
    </lineage>
</organism>
<evidence type="ECO:0000256" key="5">
    <source>
        <dbReference type="SAM" id="MobiDB-lite"/>
    </source>
</evidence>
<keyword evidence="3" id="KW-0496">Mitochondrion</keyword>
<dbReference type="Pfam" id="PF04849">
    <property type="entry name" value="HAP1_N"/>
    <property type="match status" value="1"/>
</dbReference>
<feature type="region of interest" description="Disordered" evidence="5">
    <location>
        <begin position="981"/>
        <end position="1003"/>
    </location>
</feature>
<keyword evidence="2 4" id="KW-0175">Coiled coil</keyword>
<protein>
    <submittedName>
        <fullName evidence="7">Huntington associated protein-1 domain-like protein</fullName>
    </submittedName>
</protein>
<feature type="region of interest" description="Disordered" evidence="5">
    <location>
        <begin position="159"/>
        <end position="179"/>
    </location>
</feature>
<evidence type="ECO:0000259" key="6">
    <source>
        <dbReference type="SMART" id="SM01424"/>
    </source>
</evidence>
<evidence type="ECO:0000256" key="2">
    <source>
        <dbReference type="ARBA" id="ARBA00023054"/>
    </source>
</evidence>
<evidence type="ECO:0000256" key="3">
    <source>
        <dbReference type="ARBA" id="ARBA00023128"/>
    </source>
</evidence>
<dbReference type="Proteomes" id="UP000828236">
    <property type="component" value="Unassembled WGS sequence"/>
</dbReference>
<feature type="compositionally biased region" description="Polar residues" evidence="5">
    <location>
        <begin position="352"/>
        <end position="366"/>
    </location>
</feature>
<dbReference type="AlphaFoldDB" id="A0A9D4P8S7"/>
<feature type="domain" description="HAP1 N-terminal" evidence="6">
    <location>
        <begin position="195"/>
        <end position="515"/>
    </location>
</feature>
<dbReference type="EMBL" id="SDOV01000001">
    <property type="protein sequence ID" value="KAH7646187.1"/>
    <property type="molecule type" value="Genomic_DNA"/>
</dbReference>
<feature type="coiled-coil region" evidence="4">
    <location>
        <begin position="261"/>
        <end position="323"/>
    </location>
</feature>
<sequence length="1016" mass="114498">MHIFSSSDHFSDDCNHQSLLSSSKFDHHDSNRNSIKSSLDDETNCQKLTGSHYSEDATTFKITADDLNDRIVHSQQTGFICSLSSSISDTTKLSSTKTADDVYSENDVIKSSTTTIPTSSSFEALSKNDALLSSLSLKNPYRNSSSPICHSHHQEKIIENNQQQQSSSTTKTDSKNHTVTNDEVELISLSNLSYSQTAPKYTLRIDTITEFQGYRNNDWAVIETPLIDLEQPLDENLLLQPAFLRETFKLFLQSGERLTQMTKVYNDVEALTKLLEEKERDVELAARIGQSLLDQNQNQSERIDELEQELSHAKDKITQLRHDVSSKSELLRFYITKDEEEIDDENDSENDLNYTSISSHHSISQKDASQILDDLERRVNSLEEENSRLKVEKETKVCDLEEEERKELQLINECAHRLSQTNKQIASLQEDVAKRNDENNHLTKEIHSLKKQVQQLEKQIRLLTLEKEELVGALNLAHECQTELTIELIDVKEKHQNLLTAFHEKREECRQLREQQLLSDPMIFSYVDSLAYELENAFQFDENTSKDGLNHPHHQQLCSGNCFTPDSLLSSDSFYSSSPCSSMIAMTSSITAANTNTTQQQSSSNVTDCLMSTTSKQSSATASSFIPTSSSSSSSQPEPSKAGMLPKMTNHHLHHHHYHRNLFLSDKLRYIKPLEGSQILNHWRRLANPNLNDLFGNQDRYVSRIKANLQAKAEINRKCITAAPETSSTNLSPTQMTMRIATTTTTTDACHQIEDNNNVDIIITSSYSNNFVTTNSVFTFTTTSISHIKDSITEVTTTFSDVQPSTGKNEFSFDKHFLTSNEKCPLSCQPSSSVEMNNSTPSTCYENKITQNSLDQLHKKVSLVEQVKNIMKVDQLSSVEPGSKLFSTSITSQKFKEKRPMKKTTTNNKYSSTIIDQSNVDTKVDRISGLNELAKLFALEPQSCANNNKKQSVGIGGGRIITKLQMANNSNAKQKLSASMTTNVSRMSPGEHHQQQQTTNRTNLSVLRNLRKGGLI</sequence>
<accession>A0A9D4P8S7</accession>
<dbReference type="GO" id="GO:0047496">
    <property type="term" value="P:vesicle transport along microtubule"/>
    <property type="evidence" value="ECO:0007669"/>
    <property type="project" value="TreeGrafter"/>
</dbReference>
<feature type="region of interest" description="Disordered" evidence="5">
    <location>
        <begin position="620"/>
        <end position="645"/>
    </location>
</feature>
<dbReference type="SMART" id="SM01424">
    <property type="entry name" value="HAP1_N"/>
    <property type="match status" value="1"/>
</dbReference>
<dbReference type="PANTHER" id="PTHR15751:SF12">
    <property type="entry name" value="TRAFFICKING KINESIN-BINDING PROTEIN MILT"/>
    <property type="match status" value="1"/>
</dbReference>
<gene>
    <name evidence="7" type="ORF">HUG17_1725</name>
</gene>
<evidence type="ECO:0000256" key="4">
    <source>
        <dbReference type="SAM" id="Coils"/>
    </source>
</evidence>
<dbReference type="GO" id="GO:0017022">
    <property type="term" value="F:myosin binding"/>
    <property type="evidence" value="ECO:0007669"/>
    <property type="project" value="TreeGrafter"/>
</dbReference>
<feature type="compositionally biased region" description="Low complexity" evidence="5">
    <location>
        <begin position="159"/>
        <end position="171"/>
    </location>
</feature>
<dbReference type="InterPro" id="IPR051946">
    <property type="entry name" value="Intracell_Traff-Reg"/>
</dbReference>
<evidence type="ECO:0000313" key="7">
    <source>
        <dbReference type="EMBL" id="KAH7646187.1"/>
    </source>
</evidence>
<name>A0A9D4P8S7_DERFA</name>
<dbReference type="GO" id="GO:0048311">
    <property type="term" value="P:mitochondrion distribution"/>
    <property type="evidence" value="ECO:0007669"/>
    <property type="project" value="TreeGrafter"/>
</dbReference>
<dbReference type="GO" id="GO:0005739">
    <property type="term" value="C:mitochondrion"/>
    <property type="evidence" value="ECO:0007669"/>
    <property type="project" value="UniProtKB-SubCell"/>
</dbReference>
<dbReference type="GO" id="GO:0006605">
    <property type="term" value="P:protein targeting"/>
    <property type="evidence" value="ECO:0007669"/>
    <property type="project" value="TreeGrafter"/>
</dbReference>
<evidence type="ECO:0000256" key="1">
    <source>
        <dbReference type="ARBA" id="ARBA00004173"/>
    </source>
</evidence>
<comment type="subcellular location">
    <subcellularLocation>
        <location evidence="1">Mitochondrion</location>
    </subcellularLocation>
</comment>